<comment type="pathway">
    <text evidence="6 14">Cofactor biosynthesis; adenosylcobalamin biosynthesis; adenosylcobalamin from cob(II)yrinate a,c-diamide: step 5/7.</text>
</comment>
<dbReference type="PANTHER" id="PTHR34848">
    <property type="match status" value="1"/>
</dbReference>
<proteinExistence type="inferred from homology"/>
<evidence type="ECO:0000256" key="7">
    <source>
        <dbReference type="ARBA" id="ARBA00007490"/>
    </source>
</evidence>
<dbReference type="EMBL" id="JBHRXI010000001">
    <property type="protein sequence ID" value="MFC3612381.1"/>
    <property type="molecule type" value="Genomic_DNA"/>
</dbReference>
<dbReference type="Proteomes" id="UP001595629">
    <property type="component" value="Unassembled WGS sequence"/>
</dbReference>
<dbReference type="GO" id="GO:0008820">
    <property type="term" value="F:cobinamide phosphate guanylyltransferase activity"/>
    <property type="evidence" value="ECO:0007669"/>
    <property type="project" value="UniProtKB-EC"/>
</dbReference>
<comment type="similarity">
    <text evidence="7 14">Belongs to the CobU/CobP family.</text>
</comment>
<keyword evidence="13 14" id="KW-0342">GTP-binding</keyword>
<evidence type="ECO:0000256" key="4">
    <source>
        <dbReference type="ARBA" id="ARBA00003889"/>
    </source>
</evidence>
<comment type="caution">
    <text evidence="15">The sequence shown here is derived from an EMBL/GenBank/DDBJ whole genome shotgun (WGS) entry which is preliminary data.</text>
</comment>
<evidence type="ECO:0000256" key="1">
    <source>
        <dbReference type="ARBA" id="ARBA00000312"/>
    </source>
</evidence>
<dbReference type="NCBIfam" id="NF004469">
    <property type="entry name" value="PRK05800.1"/>
    <property type="match status" value="1"/>
</dbReference>
<keyword evidence="15" id="KW-0548">Nucleotidyltransferase</keyword>
<dbReference type="InterPro" id="IPR027417">
    <property type="entry name" value="P-loop_NTPase"/>
</dbReference>
<evidence type="ECO:0000313" key="16">
    <source>
        <dbReference type="Proteomes" id="UP001595629"/>
    </source>
</evidence>
<name>A0ABV7TAU6_9RHOB</name>
<dbReference type="Gene3D" id="3.40.50.300">
    <property type="entry name" value="P-loop containing nucleotide triphosphate hydrolases"/>
    <property type="match status" value="1"/>
</dbReference>
<dbReference type="EC" id="2.7.1.156" evidence="14"/>
<gene>
    <name evidence="15" type="primary">cobU</name>
    <name evidence="15" type="ORF">ACFORG_01295</name>
</gene>
<organism evidence="15 16">
    <name type="scientific">Lutimaribacter marinistellae</name>
    <dbReference type="NCBI Taxonomy" id="1820329"/>
    <lineage>
        <taxon>Bacteria</taxon>
        <taxon>Pseudomonadati</taxon>
        <taxon>Pseudomonadota</taxon>
        <taxon>Alphaproteobacteria</taxon>
        <taxon>Rhodobacterales</taxon>
        <taxon>Roseobacteraceae</taxon>
        <taxon>Lutimaribacter</taxon>
    </lineage>
</organism>
<evidence type="ECO:0000256" key="10">
    <source>
        <dbReference type="ARBA" id="ARBA00022741"/>
    </source>
</evidence>
<evidence type="ECO:0000256" key="8">
    <source>
        <dbReference type="ARBA" id="ARBA00022573"/>
    </source>
</evidence>
<dbReference type="GO" id="GO:0043752">
    <property type="term" value="F:adenosylcobinamide kinase activity"/>
    <property type="evidence" value="ECO:0007669"/>
    <property type="project" value="UniProtKB-EC"/>
</dbReference>
<dbReference type="SUPFAM" id="SSF52540">
    <property type="entry name" value="P-loop containing nucleoside triphosphate hydrolases"/>
    <property type="match status" value="1"/>
</dbReference>
<keyword evidence="8 14" id="KW-0169">Cobalamin biosynthesis</keyword>
<sequence length="173" mass="18633">MRHKLTLVLGGAASGKSAWAEEYVANTGKPRSYLATSQVLDGEMHEKVARHLSRRGPNWRTIEAPLDLGPSLAGLGADEVCLIDCATMWLSNHLLAEHDLEIAHGELLKALQDCAAEVVIVSNEVGQGIVPENALARQFREAQGRLNIVLAKQADRVVQVVAGLPIVLKGEMS</sequence>
<comment type="pathway">
    <text evidence="5 14">Cofactor biosynthesis; adenosylcobalamin biosynthesis; adenosylcobalamin from cob(II)yrinate a,c-diamide: step 6/7.</text>
</comment>
<keyword evidence="10 14" id="KW-0547">Nucleotide-binding</keyword>
<dbReference type="EC" id="2.7.7.62" evidence="14"/>
<evidence type="ECO:0000256" key="14">
    <source>
        <dbReference type="PIRNR" id="PIRNR006135"/>
    </source>
</evidence>
<evidence type="ECO:0000256" key="5">
    <source>
        <dbReference type="ARBA" id="ARBA00004692"/>
    </source>
</evidence>
<comment type="catalytic activity">
    <reaction evidence="1 14">
        <text>adenosylcob(III)inamide + ATP = adenosylcob(III)inamide phosphate + ADP + H(+)</text>
        <dbReference type="Rhea" id="RHEA:15769"/>
        <dbReference type="ChEBI" id="CHEBI:2480"/>
        <dbReference type="ChEBI" id="CHEBI:15378"/>
        <dbReference type="ChEBI" id="CHEBI:30616"/>
        <dbReference type="ChEBI" id="CHEBI:58502"/>
        <dbReference type="ChEBI" id="CHEBI:456216"/>
        <dbReference type="EC" id="2.7.1.156"/>
    </reaction>
</comment>
<evidence type="ECO:0000256" key="11">
    <source>
        <dbReference type="ARBA" id="ARBA00022777"/>
    </source>
</evidence>
<dbReference type="RefSeq" id="WP_386733565.1">
    <property type="nucleotide sequence ID" value="NZ_JBHRXI010000001.1"/>
</dbReference>
<dbReference type="PIRSF" id="PIRSF006135">
    <property type="entry name" value="CobU"/>
    <property type="match status" value="1"/>
</dbReference>
<evidence type="ECO:0000256" key="3">
    <source>
        <dbReference type="ARBA" id="ARBA00001522"/>
    </source>
</evidence>
<protein>
    <recommendedName>
        <fullName evidence="14">Bifunctional adenosylcobalamin biosynthesis protein</fullName>
        <ecNumber evidence="14">2.7.1.156</ecNumber>
        <ecNumber evidence="14">2.7.7.62</ecNumber>
    </recommendedName>
</protein>
<evidence type="ECO:0000313" key="15">
    <source>
        <dbReference type="EMBL" id="MFC3612381.1"/>
    </source>
</evidence>
<reference evidence="16" key="1">
    <citation type="journal article" date="2019" name="Int. J. Syst. Evol. Microbiol.">
        <title>The Global Catalogue of Microorganisms (GCM) 10K type strain sequencing project: providing services to taxonomists for standard genome sequencing and annotation.</title>
        <authorList>
            <consortium name="The Broad Institute Genomics Platform"/>
            <consortium name="The Broad Institute Genome Sequencing Center for Infectious Disease"/>
            <person name="Wu L."/>
            <person name="Ma J."/>
        </authorList>
    </citation>
    <scope>NUCLEOTIDE SEQUENCE [LARGE SCALE GENOMIC DNA]</scope>
    <source>
        <strain evidence="16">KCTC 42911</strain>
    </source>
</reference>
<keyword evidence="16" id="KW-1185">Reference proteome</keyword>
<keyword evidence="12 14" id="KW-0067">ATP-binding</keyword>
<dbReference type="PANTHER" id="PTHR34848:SF1">
    <property type="entry name" value="BIFUNCTIONAL ADENOSYLCOBALAMIN BIOSYNTHESIS PROTEIN COBU"/>
    <property type="match status" value="1"/>
</dbReference>
<dbReference type="InterPro" id="IPR003203">
    <property type="entry name" value="CobU/CobP"/>
</dbReference>
<keyword evidence="11 14" id="KW-0418">Kinase</keyword>
<comment type="function">
    <text evidence="4 14">Catalyzes ATP-dependent phosphorylation of adenosylcobinamide and addition of GMP to adenosylcobinamide phosphate.</text>
</comment>
<dbReference type="Pfam" id="PF02283">
    <property type="entry name" value="CobU"/>
    <property type="match status" value="1"/>
</dbReference>
<comment type="catalytic activity">
    <reaction evidence="3">
        <text>adenosylcob(III)inamide + GTP = adenosylcob(III)inamide phosphate + GDP + H(+)</text>
        <dbReference type="Rhea" id="RHEA:15765"/>
        <dbReference type="ChEBI" id="CHEBI:2480"/>
        <dbReference type="ChEBI" id="CHEBI:15378"/>
        <dbReference type="ChEBI" id="CHEBI:37565"/>
        <dbReference type="ChEBI" id="CHEBI:58189"/>
        <dbReference type="ChEBI" id="CHEBI:58502"/>
        <dbReference type="EC" id="2.7.1.156"/>
    </reaction>
</comment>
<keyword evidence="9 14" id="KW-0808">Transferase</keyword>
<comment type="catalytic activity">
    <reaction evidence="2 14">
        <text>adenosylcob(III)inamide phosphate + GTP + H(+) = adenosylcob(III)inamide-GDP + diphosphate</text>
        <dbReference type="Rhea" id="RHEA:22712"/>
        <dbReference type="ChEBI" id="CHEBI:15378"/>
        <dbReference type="ChEBI" id="CHEBI:33019"/>
        <dbReference type="ChEBI" id="CHEBI:37565"/>
        <dbReference type="ChEBI" id="CHEBI:58502"/>
        <dbReference type="ChEBI" id="CHEBI:60487"/>
        <dbReference type="EC" id="2.7.7.62"/>
    </reaction>
</comment>
<evidence type="ECO:0000256" key="12">
    <source>
        <dbReference type="ARBA" id="ARBA00022840"/>
    </source>
</evidence>
<evidence type="ECO:0000256" key="6">
    <source>
        <dbReference type="ARBA" id="ARBA00005159"/>
    </source>
</evidence>
<dbReference type="CDD" id="cd00544">
    <property type="entry name" value="CobU"/>
    <property type="match status" value="1"/>
</dbReference>
<evidence type="ECO:0000256" key="2">
    <source>
        <dbReference type="ARBA" id="ARBA00000711"/>
    </source>
</evidence>
<accession>A0ABV7TAU6</accession>
<evidence type="ECO:0000256" key="13">
    <source>
        <dbReference type="ARBA" id="ARBA00023134"/>
    </source>
</evidence>
<evidence type="ECO:0000256" key="9">
    <source>
        <dbReference type="ARBA" id="ARBA00022679"/>
    </source>
</evidence>